<dbReference type="AlphaFoldDB" id="A0A7J6VWU1"/>
<feature type="compositionally biased region" description="Polar residues" evidence="1">
    <location>
        <begin position="47"/>
        <end position="56"/>
    </location>
</feature>
<name>A0A7J6VWU1_THATH</name>
<feature type="region of interest" description="Disordered" evidence="1">
    <location>
        <begin position="106"/>
        <end position="135"/>
    </location>
</feature>
<keyword evidence="3" id="KW-1185">Reference proteome</keyword>
<feature type="compositionally biased region" description="Basic and acidic residues" evidence="1">
    <location>
        <begin position="106"/>
        <end position="126"/>
    </location>
</feature>
<feature type="region of interest" description="Disordered" evidence="1">
    <location>
        <begin position="47"/>
        <end position="71"/>
    </location>
</feature>
<sequence>MQLREENEVQMKVADGGGNRFAQERAGELNCRGDKDPIVQVMGSMETTNQGESVNCENEEGNQEPLNTMGLKWVKATGSVKSTKTTETKSWAEIVKSNRYEVLDVVDLDKQSSKEEQTGEKPEPSHRYKQKVSGSKVGSAQSFINGCPSLKLSRLLWPTHKPGKKERLSRVKRIARHALERESLRDSKFQKDQQVFDCTSIYSESEESVASPKCHKRETSVKGKAVQTVDNGTEQGINKVWVRKDVSTEKSTKETWNGPPGFEPKAGDVRGVNFAQLIDQECYHLRSVEEVNEWVGKIIDPLTK</sequence>
<gene>
    <name evidence="2" type="ORF">FRX31_021111</name>
</gene>
<protein>
    <submittedName>
        <fullName evidence="2">Uncharacterized protein</fullName>
    </submittedName>
</protein>
<accession>A0A7J6VWU1</accession>
<comment type="caution">
    <text evidence="2">The sequence shown here is derived from an EMBL/GenBank/DDBJ whole genome shotgun (WGS) entry which is preliminary data.</text>
</comment>
<evidence type="ECO:0000256" key="1">
    <source>
        <dbReference type="SAM" id="MobiDB-lite"/>
    </source>
</evidence>
<feature type="region of interest" description="Disordered" evidence="1">
    <location>
        <begin position="1"/>
        <end position="21"/>
    </location>
</feature>
<organism evidence="2 3">
    <name type="scientific">Thalictrum thalictroides</name>
    <name type="common">Rue-anemone</name>
    <name type="synonym">Anemone thalictroides</name>
    <dbReference type="NCBI Taxonomy" id="46969"/>
    <lineage>
        <taxon>Eukaryota</taxon>
        <taxon>Viridiplantae</taxon>
        <taxon>Streptophyta</taxon>
        <taxon>Embryophyta</taxon>
        <taxon>Tracheophyta</taxon>
        <taxon>Spermatophyta</taxon>
        <taxon>Magnoliopsida</taxon>
        <taxon>Ranunculales</taxon>
        <taxon>Ranunculaceae</taxon>
        <taxon>Thalictroideae</taxon>
        <taxon>Thalictrum</taxon>
    </lineage>
</organism>
<dbReference type="Proteomes" id="UP000554482">
    <property type="component" value="Unassembled WGS sequence"/>
</dbReference>
<proteinExistence type="predicted"/>
<dbReference type="EMBL" id="JABWDY010025657">
    <property type="protein sequence ID" value="KAF5189303.1"/>
    <property type="molecule type" value="Genomic_DNA"/>
</dbReference>
<evidence type="ECO:0000313" key="2">
    <source>
        <dbReference type="EMBL" id="KAF5189303.1"/>
    </source>
</evidence>
<evidence type="ECO:0000313" key="3">
    <source>
        <dbReference type="Proteomes" id="UP000554482"/>
    </source>
</evidence>
<reference evidence="2 3" key="1">
    <citation type="submission" date="2020-06" db="EMBL/GenBank/DDBJ databases">
        <title>Transcriptomic and genomic resources for Thalictrum thalictroides and T. hernandezii: Facilitating candidate gene discovery in an emerging model plant lineage.</title>
        <authorList>
            <person name="Arias T."/>
            <person name="Riano-Pachon D.M."/>
            <person name="Di Stilio V.S."/>
        </authorList>
    </citation>
    <scope>NUCLEOTIDE SEQUENCE [LARGE SCALE GENOMIC DNA]</scope>
    <source>
        <strain evidence="3">cv. WT478/WT964</strain>
        <tissue evidence="2">Leaves</tissue>
    </source>
</reference>